<keyword evidence="1" id="KW-0456">Lyase</keyword>
<dbReference type="SUPFAM" id="SSF64288">
    <property type="entry name" value="Chorismate lyase-like"/>
    <property type="match status" value="1"/>
</dbReference>
<comment type="caution">
    <text evidence="1">The sequence shown here is derived from an EMBL/GenBank/DDBJ whole genome shotgun (WGS) entry which is preliminary data.</text>
</comment>
<keyword evidence="1" id="KW-0670">Pyruvate</keyword>
<name>A0A7W7FUB4_9PSEU</name>
<dbReference type="GO" id="GO:0016829">
    <property type="term" value="F:lyase activity"/>
    <property type="evidence" value="ECO:0007669"/>
    <property type="project" value="UniProtKB-KW"/>
</dbReference>
<accession>A0A7W7FUB4</accession>
<dbReference type="Gene3D" id="3.40.1410.10">
    <property type="entry name" value="Chorismate lyase-like"/>
    <property type="match status" value="1"/>
</dbReference>
<dbReference type="AlphaFoldDB" id="A0A7W7FUB4"/>
<organism evidence="1 2">
    <name type="scientific">Crossiella cryophila</name>
    <dbReference type="NCBI Taxonomy" id="43355"/>
    <lineage>
        <taxon>Bacteria</taxon>
        <taxon>Bacillati</taxon>
        <taxon>Actinomycetota</taxon>
        <taxon>Actinomycetes</taxon>
        <taxon>Pseudonocardiales</taxon>
        <taxon>Pseudonocardiaceae</taxon>
        <taxon>Crossiella</taxon>
    </lineage>
</organism>
<sequence>MPVPLGDLSDLPATTRMLLAADGSTTALLEALLRAPLTAVVDRQETHTANSVPAPLREMLRTARGGGYVHRHSRLLTPTEQVVSINLVLLPRQEADALIPPGQRPLGRHLTGNRLAAGREALGRFTAHWPPRSGLEPCVGKDYLIHLRSGARIYVRELFNPCLVAPR</sequence>
<reference evidence="1 2" key="1">
    <citation type="submission" date="2020-08" db="EMBL/GenBank/DDBJ databases">
        <title>Sequencing the genomes of 1000 actinobacteria strains.</title>
        <authorList>
            <person name="Klenk H.-P."/>
        </authorList>
    </citation>
    <scope>NUCLEOTIDE SEQUENCE [LARGE SCALE GENOMIC DNA]</scope>
    <source>
        <strain evidence="1 2">DSM 44230</strain>
    </source>
</reference>
<dbReference type="Proteomes" id="UP000533598">
    <property type="component" value="Unassembled WGS sequence"/>
</dbReference>
<keyword evidence="2" id="KW-1185">Reference proteome</keyword>
<evidence type="ECO:0000313" key="2">
    <source>
        <dbReference type="Proteomes" id="UP000533598"/>
    </source>
</evidence>
<protein>
    <submittedName>
        <fullName evidence="1">Chorismate-pyruvate lyase</fullName>
    </submittedName>
</protein>
<gene>
    <name evidence="1" type="ORF">HNR67_003391</name>
</gene>
<proteinExistence type="predicted"/>
<dbReference type="EMBL" id="JACHMH010000001">
    <property type="protein sequence ID" value="MBB4677273.1"/>
    <property type="molecule type" value="Genomic_DNA"/>
</dbReference>
<evidence type="ECO:0000313" key="1">
    <source>
        <dbReference type="EMBL" id="MBB4677273.1"/>
    </source>
</evidence>
<dbReference type="RefSeq" id="WP_185003244.1">
    <property type="nucleotide sequence ID" value="NZ_BAAAUI010000050.1"/>
</dbReference>
<dbReference type="InterPro" id="IPR028978">
    <property type="entry name" value="Chorismate_lyase_/UTRA_dom_sf"/>
</dbReference>